<name>A0AAV7R3V4_PLEWA</name>
<evidence type="ECO:0000313" key="2">
    <source>
        <dbReference type="EMBL" id="KAJ1146006.1"/>
    </source>
</evidence>
<protein>
    <submittedName>
        <fullName evidence="2">Uncharacterized protein</fullName>
    </submittedName>
</protein>
<reference evidence="2" key="1">
    <citation type="journal article" date="2022" name="bioRxiv">
        <title>Sequencing and chromosome-scale assembly of the giantPleurodeles waltlgenome.</title>
        <authorList>
            <person name="Brown T."/>
            <person name="Elewa A."/>
            <person name="Iarovenko S."/>
            <person name="Subramanian E."/>
            <person name="Araus A.J."/>
            <person name="Petzold A."/>
            <person name="Susuki M."/>
            <person name="Suzuki K.-i.T."/>
            <person name="Hayashi T."/>
            <person name="Toyoda A."/>
            <person name="Oliveira C."/>
            <person name="Osipova E."/>
            <person name="Leigh N.D."/>
            <person name="Simon A."/>
            <person name="Yun M.H."/>
        </authorList>
    </citation>
    <scope>NUCLEOTIDE SEQUENCE</scope>
    <source>
        <strain evidence="2">20211129_DDA</strain>
        <tissue evidence="2">Liver</tissue>
    </source>
</reference>
<organism evidence="2 3">
    <name type="scientific">Pleurodeles waltl</name>
    <name type="common">Iberian ribbed newt</name>
    <dbReference type="NCBI Taxonomy" id="8319"/>
    <lineage>
        <taxon>Eukaryota</taxon>
        <taxon>Metazoa</taxon>
        <taxon>Chordata</taxon>
        <taxon>Craniata</taxon>
        <taxon>Vertebrata</taxon>
        <taxon>Euteleostomi</taxon>
        <taxon>Amphibia</taxon>
        <taxon>Batrachia</taxon>
        <taxon>Caudata</taxon>
        <taxon>Salamandroidea</taxon>
        <taxon>Salamandridae</taxon>
        <taxon>Pleurodelinae</taxon>
        <taxon>Pleurodeles</taxon>
    </lineage>
</organism>
<dbReference type="EMBL" id="JANPWB010000010">
    <property type="protein sequence ID" value="KAJ1146006.1"/>
    <property type="molecule type" value="Genomic_DNA"/>
</dbReference>
<comment type="caution">
    <text evidence="2">The sequence shown here is derived from an EMBL/GenBank/DDBJ whole genome shotgun (WGS) entry which is preliminary data.</text>
</comment>
<gene>
    <name evidence="2" type="ORF">NDU88_012288</name>
</gene>
<evidence type="ECO:0000256" key="1">
    <source>
        <dbReference type="SAM" id="MobiDB-lite"/>
    </source>
</evidence>
<sequence>MITAEPAVAPTRPASLEAMRPPVAYTAYTAAPGGGLAEQHWSPQRAFTRSGPGQDKLLDRARQNNAGPYK</sequence>
<feature type="region of interest" description="Disordered" evidence="1">
    <location>
        <begin position="33"/>
        <end position="70"/>
    </location>
</feature>
<accession>A0AAV7R3V4</accession>
<evidence type="ECO:0000313" key="3">
    <source>
        <dbReference type="Proteomes" id="UP001066276"/>
    </source>
</evidence>
<keyword evidence="3" id="KW-1185">Reference proteome</keyword>
<proteinExistence type="predicted"/>
<dbReference type="AlphaFoldDB" id="A0AAV7R3V4"/>
<dbReference type="Proteomes" id="UP001066276">
    <property type="component" value="Chromosome 6"/>
</dbReference>